<dbReference type="InterPro" id="IPR050730">
    <property type="entry name" value="UBX_domain-protein"/>
</dbReference>
<dbReference type="InterPro" id="IPR029071">
    <property type="entry name" value="Ubiquitin-like_domsf"/>
</dbReference>
<dbReference type="GO" id="GO:0043130">
    <property type="term" value="F:ubiquitin binding"/>
    <property type="evidence" value="ECO:0007669"/>
    <property type="project" value="TreeGrafter"/>
</dbReference>
<reference evidence="4" key="1">
    <citation type="submission" date="2022-07" db="EMBL/GenBank/DDBJ databases">
        <title>Phylogenomic reconstructions and comparative analyses of Kickxellomycotina fungi.</title>
        <authorList>
            <person name="Reynolds N.K."/>
            <person name="Stajich J.E."/>
            <person name="Barry K."/>
            <person name="Grigoriev I.V."/>
            <person name="Crous P."/>
            <person name="Smith M.E."/>
        </authorList>
    </citation>
    <scope>NUCLEOTIDE SEQUENCE</scope>
    <source>
        <strain evidence="4">NBRC 105414</strain>
    </source>
</reference>
<dbReference type="Gene3D" id="3.40.30.10">
    <property type="entry name" value="Glutaredoxin"/>
    <property type="match status" value="1"/>
</dbReference>
<dbReference type="GO" id="GO:0005783">
    <property type="term" value="C:endoplasmic reticulum"/>
    <property type="evidence" value="ECO:0007669"/>
    <property type="project" value="TreeGrafter"/>
</dbReference>
<sequence>MAAESAGGRLLDGLDDGERQRLHEFCAAAKPDNLDAAIAALKSSGWDVQRALQQTRGPERGSGGRAPRDARGGRAAQAQAQFSLGPLFAWPFVLALRMALGAVHVLLSALGLRRITAAGIPGGTAAAGSEEARFARYFDEAFGPRRPPFFAGAYGEARDAAFRERRYLVVVLWSREHDDAEPMGQVLAHPAVVDYLSQPRFLVWAGDVAAPGAYQASLGLDVAAFPALGVFGVAPRAAIPTVFGPRARITLRRLAKLDGLPTADELRAAEAPPRSAGAGHDYIDCLARMLIRLVDGPVARHSAVASAARRSEQDRAVEQRLREQQDAAYEASLARDRQRDQEARARAEAERAEREEAERRQREQQRNEELRRQWRWAALARIVRDERQQQQQQAASSGAGGMARLSLRLESGQRIVRAFPAEATVRQVLDFVETREAAAEWDRTGATPFGRDLLAVEPPADYEHRYEFSLVSHLPRVVFDDRDATLRDALSASGLWPSAALIVEPLFEPEGSSSDNDGSG</sequence>
<feature type="region of interest" description="Disordered" evidence="2">
    <location>
        <begin position="53"/>
        <end position="74"/>
    </location>
</feature>
<feature type="compositionally biased region" description="Basic and acidic residues" evidence="2">
    <location>
        <begin position="333"/>
        <end position="367"/>
    </location>
</feature>
<dbReference type="PANTHER" id="PTHR23322:SF1">
    <property type="entry name" value="FAS-ASSOCIATED FACTOR 2"/>
    <property type="match status" value="1"/>
</dbReference>
<dbReference type="Proteomes" id="UP001140217">
    <property type="component" value="Unassembled WGS sequence"/>
</dbReference>
<name>A0A9W8HF27_9FUNG</name>
<dbReference type="SMART" id="SM00594">
    <property type="entry name" value="UAS"/>
    <property type="match status" value="1"/>
</dbReference>
<feature type="domain" description="UBX" evidence="3">
    <location>
        <begin position="398"/>
        <end position="503"/>
    </location>
</feature>
<dbReference type="EMBL" id="JANBUL010000129">
    <property type="protein sequence ID" value="KAJ2780688.1"/>
    <property type="molecule type" value="Genomic_DNA"/>
</dbReference>
<keyword evidence="5" id="KW-1185">Reference proteome</keyword>
<dbReference type="SMART" id="SM00166">
    <property type="entry name" value="UBX"/>
    <property type="match status" value="1"/>
</dbReference>
<dbReference type="SUPFAM" id="SSF52833">
    <property type="entry name" value="Thioredoxin-like"/>
    <property type="match status" value="1"/>
</dbReference>
<evidence type="ECO:0000256" key="2">
    <source>
        <dbReference type="SAM" id="MobiDB-lite"/>
    </source>
</evidence>
<dbReference type="InterPro" id="IPR036249">
    <property type="entry name" value="Thioredoxin-like_sf"/>
</dbReference>
<gene>
    <name evidence="4" type="primary">ucp10</name>
    <name evidence="4" type="ORF">H4R18_003329</name>
</gene>
<dbReference type="OrthoDB" id="1026733at2759"/>
<evidence type="ECO:0000313" key="4">
    <source>
        <dbReference type="EMBL" id="KAJ2780688.1"/>
    </source>
</evidence>
<feature type="compositionally biased region" description="Basic and acidic residues" evidence="2">
    <location>
        <begin position="309"/>
        <end position="325"/>
    </location>
</feature>
<proteinExistence type="predicted"/>
<dbReference type="InterPro" id="IPR006577">
    <property type="entry name" value="UAS"/>
</dbReference>
<dbReference type="CDD" id="cd01767">
    <property type="entry name" value="UBX"/>
    <property type="match status" value="1"/>
</dbReference>
<evidence type="ECO:0000313" key="5">
    <source>
        <dbReference type="Proteomes" id="UP001140217"/>
    </source>
</evidence>
<dbReference type="Pfam" id="PF00789">
    <property type="entry name" value="UBX"/>
    <property type="match status" value="1"/>
</dbReference>
<dbReference type="Gene3D" id="3.10.20.90">
    <property type="entry name" value="Phosphatidylinositol 3-kinase Catalytic Subunit, Chain A, domain 1"/>
    <property type="match status" value="1"/>
</dbReference>
<dbReference type="PANTHER" id="PTHR23322">
    <property type="entry name" value="FAS-ASSOCIATED PROTEIN"/>
    <property type="match status" value="1"/>
</dbReference>
<dbReference type="InterPro" id="IPR001012">
    <property type="entry name" value="UBX_dom"/>
</dbReference>
<keyword evidence="1" id="KW-0175">Coiled coil</keyword>
<evidence type="ECO:0000256" key="1">
    <source>
        <dbReference type="ARBA" id="ARBA00023054"/>
    </source>
</evidence>
<accession>A0A9W8HF27</accession>
<organism evidence="4 5">
    <name type="scientific">Coemansia javaensis</name>
    <dbReference type="NCBI Taxonomy" id="2761396"/>
    <lineage>
        <taxon>Eukaryota</taxon>
        <taxon>Fungi</taxon>
        <taxon>Fungi incertae sedis</taxon>
        <taxon>Zoopagomycota</taxon>
        <taxon>Kickxellomycotina</taxon>
        <taxon>Kickxellomycetes</taxon>
        <taxon>Kickxellales</taxon>
        <taxon>Kickxellaceae</taxon>
        <taxon>Coemansia</taxon>
    </lineage>
</organism>
<dbReference type="AlphaFoldDB" id="A0A9W8HF27"/>
<dbReference type="GO" id="GO:0036503">
    <property type="term" value="P:ERAD pathway"/>
    <property type="evidence" value="ECO:0007669"/>
    <property type="project" value="TreeGrafter"/>
</dbReference>
<comment type="caution">
    <text evidence="4">The sequence shown here is derived from an EMBL/GenBank/DDBJ whole genome shotgun (WGS) entry which is preliminary data.</text>
</comment>
<dbReference type="SUPFAM" id="SSF54236">
    <property type="entry name" value="Ubiquitin-like"/>
    <property type="match status" value="1"/>
</dbReference>
<protein>
    <submittedName>
        <fullName evidence="4">Ubx domain-containing protein</fullName>
    </submittedName>
</protein>
<evidence type="ECO:0000259" key="3">
    <source>
        <dbReference type="PROSITE" id="PS50033"/>
    </source>
</evidence>
<feature type="region of interest" description="Disordered" evidence="2">
    <location>
        <begin position="305"/>
        <end position="367"/>
    </location>
</feature>
<dbReference type="PROSITE" id="PS50033">
    <property type="entry name" value="UBX"/>
    <property type="match status" value="1"/>
</dbReference>